<dbReference type="InterPro" id="IPR006664">
    <property type="entry name" value="OMP_bac"/>
</dbReference>
<dbReference type="CDD" id="cd07185">
    <property type="entry name" value="OmpA_C-like"/>
    <property type="match status" value="1"/>
</dbReference>
<name>A0A3N4Z5T2_9MICO</name>
<dbReference type="PRINTS" id="PR01021">
    <property type="entry name" value="OMPADOMAIN"/>
</dbReference>
<evidence type="ECO:0000256" key="1">
    <source>
        <dbReference type="ARBA" id="ARBA00004442"/>
    </source>
</evidence>
<reference evidence="7 8" key="1">
    <citation type="submission" date="2018-11" db="EMBL/GenBank/DDBJ databases">
        <title>Sequencing the genomes of 1000 actinobacteria strains.</title>
        <authorList>
            <person name="Klenk H.-P."/>
        </authorList>
    </citation>
    <scope>NUCLEOTIDE SEQUENCE [LARGE SCALE GENOMIC DNA]</scope>
    <source>
        <strain evidence="7 8">DSM 15700</strain>
    </source>
</reference>
<keyword evidence="8" id="KW-1185">Reference proteome</keyword>
<dbReference type="Pfam" id="PF00691">
    <property type="entry name" value="OmpA"/>
    <property type="match status" value="1"/>
</dbReference>
<dbReference type="InterPro" id="IPR050330">
    <property type="entry name" value="Bact_OuterMem_StrucFunc"/>
</dbReference>
<dbReference type="PROSITE" id="PS51123">
    <property type="entry name" value="OMPA_2"/>
    <property type="match status" value="1"/>
</dbReference>
<comment type="caution">
    <text evidence="7">The sequence shown here is derived from an EMBL/GenBank/DDBJ whole genome shotgun (WGS) entry which is preliminary data.</text>
</comment>
<dbReference type="Gene3D" id="3.30.1330.60">
    <property type="entry name" value="OmpA-like domain"/>
    <property type="match status" value="1"/>
</dbReference>
<proteinExistence type="predicted"/>
<dbReference type="PANTHER" id="PTHR30329">
    <property type="entry name" value="STATOR ELEMENT OF FLAGELLAR MOTOR COMPLEX"/>
    <property type="match status" value="1"/>
</dbReference>
<protein>
    <submittedName>
        <fullName evidence="7">Outer membrane protein OmpA-like peptidoglycan-associated protein</fullName>
    </submittedName>
</protein>
<evidence type="ECO:0000313" key="8">
    <source>
        <dbReference type="Proteomes" id="UP000280501"/>
    </source>
</evidence>
<evidence type="ECO:0000256" key="5">
    <source>
        <dbReference type="SAM" id="MobiDB-lite"/>
    </source>
</evidence>
<evidence type="ECO:0000256" key="2">
    <source>
        <dbReference type="ARBA" id="ARBA00023136"/>
    </source>
</evidence>
<dbReference type="EMBL" id="RKQZ01000001">
    <property type="protein sequence ID" value="RPF20602.1"/>
    <property type="molecule type" value="Genomic_DNA"/>
</dbReference>
<evidence type="ECO:0000313" key="7">
    <source>
        <dbReference type="EMBL" id="RPF20602.1"/>
    </source>
</evidence>
<dbReference type="AlphaFoldDB" id="A0A3N4Z5T2"/>
<dbReference type="RefSeq" id="WP_123813748.1">
    <property type="nucleotide sequence ID" value="NZ_RKQZ01000001.1"/>
</dbReference>
<dbReference type="PANTHER" id="PTHR30329:SF21">
    <property type="entry name" value="LIPOPROTEIN YIAD-RELATED"/>
    <property type="match status" value="1"/>
</dbReference>
<dbReference type="InterPro" id="IPR036737">
    <property type="entry name" value="OmpA-like_sf"/>
</dbReference>
<keyword evidence="3" id="KW-0998">Cell outer membrane</keyword>
<sequence>MSTLRQPLAPVVVAALVLAGLSSWQDTVFREQIEGKLTTSSQAALTEAGLGDADVRFIGRDATVEADTATAASTAGAVVRDVTGVRIVQAVGPAGEVDLDSAATGEPEDGDAGDEAAGDEAAGDEAAEASATEDDDADDTGSRSDDTETDGAETDGAEAGGTAAESAAAGDTAAGDTATSGSDDADAEPTTKEKAEAQDDLVEIPNITFVTDSAQLTRDGRRVVRRAAEVLEEHPDVRVRIEGHTDSRGDADDNLKLSKQRAITVLDRLVDLGVDEDRLSFRGFGETDPLVEPRTFADLEKNRRVEFIVRD</sequence>
<organism evidence="7 8">
    <name type="scientific">Myceligenerans xiligouense</name>
    <dbReference type="NCBI Taxonomy" id="253184"/>
    <lineage>
        <taxon>Bacteria</taxon>
        <taxon>Bacillati</taxon>
        <taxon>Actinomycetota</taxon>
        <taxon>Actinomycetes</taxon>
        <taxon>Micrococcales</taxon>
        <taxon>Promicromonosporaceae</taxon>
        <taxon>Myceligenerans</taxon>
    </lineage>
</organism>
<feature type="compositionally biased region" description="Acidic residues" evidence="5">
    <location>
        <begin position="106"/>
        <end position="139"/>
    </location>
</feature>
<evidence type="ECO:0000259" key="6">
    <source>
        <dbReference type="PROSITE" id="PS51123"/>
    </source>
</evidence>
<feature type="compositionally biased region" description="Low complexity" evidence="5">
    <location>
        <begin position="160"/>
        <end position="182"/>
    </location>
</feature>
<gene>
    <name evidence="7" type="ORF">EDD34_1199</name>
</gene>
<dbReference type="Proteomes" id="UP000280501">
    <property type="component" value="Unassembled WGS sequence"/>
</dbReference>
<evidence type="ECO:0000256" key="4">
    <source>
        <dbReference type="PROSITE-ProRule" id="PRU00473"/>
    </source>
</evidence>
<keyword evidence="2 4" id="KW-0472">Membrane</keyword>
<feature type="domain" description="OmpA-like" evidence="6">
    <location>
        <begin position="196"/>
        <end position="311"/>
    </location>
</feature>
<dbReference type="GO" id="GO:0009279">
    <property type="term" value="C:cell outer membrane"/>
    <property type="evidence" value="ECO:0007669"/>
    <property type="project" value="UniProtKB-SubCell"/>
</dbReference>
<feature type="compositionally biased region" description="Acidic residues" evidence="5">
    <location>
        <begin position="147"/>
        <end position="156"/>
    </location>
</feature>
<dbReference type="OrthoDB" id="5166631at2"/>
<feature type="region of interest" description="Disordered" evidence="5">
    <location>
        <begin position="97"/>
        <end position="199"/>
    </location>
</feature>
<evidence type="ECO:0000256" key="3">
    <source>
        <dbReference type="ARBA" id="ARBA00023237"/>
    </source>
</evidence>
<accession>A0A3N4Z5T2</accession>
<dbReference type="SUPFAM" id="SSF103088">
    <property type="entry name" value="OmpA-like"/>
    <property type="match status" value="1"/>
</dbReference>
<dbReference type="InterPro" id="IPR006665">
    <property type="entry name" value="OmpA-like"/>
</dbReference>
<comment type="subcellular location">
    <subcellularLocation>
        <location evidence="1">Cell outer membrane</location>
    </subcellularLocation>
</comment>